<keyword evidence="3" id="KW-1185">Reference proteome</keyword>
<organism evidence="2 3">
    <name type="scientific">Portunus trituberculatus</name>
    <name type="common">Swimming crab</name>
    <name type="synonym">Neptunus trituberculatus</name>
    <dbReference type="NCBI Taxonomy" id="210409"/>
    <lineage>
        <taxon>Eukaryota</taxon>
        <taxon>Metazoa</taxon>
        <taxon>Ecdysozoa</taxon>
        <taxon>Arthropoda</taxon>
        <taxon>Crustacea</taxon>
        <taxon>Multicrustacea</taxon>
        <taxon>Malacostraca</taxon>
        <taxon>Eumalacostraca</taxon>
        <taxon>Eucarida</taxon>
        <taxon>Decapoda</taxon>
        <taxon>Pleocyemata</taxon>
        <taxon>Brachyura</taxon>
        <taxon>Eubrachyura</taxon>
        <taxon>Portunoidea</taxon>
        <taxon>Portunidae</taxon>
        <taxon>Portuninae</taxon>
        <taxon>Portunus</taxon>
    </lineage>
</organism>
<dbReference type="AlphaFoldDB" id="A0A5B7HEW9"/>
<keyword evidence="1" id="KW-0472">Membrane</keyword>
<gene>
    <name evidence="2" type="ORF">E2C01_063892</name>
</gene>
<evidence type="ECO:0000256" key="1">
    <source>
        <dbReference type="SAM" id="Phobius"/>
    </source>
</evidence>
<dbReference type="EMBL" id="VSRR010029790">
    <property type="protein sequence ID" value="MPC69662.1"/>
    <property type="molecule type" value="Genomic_DNA"/>
</dbReference>
<evidence type="ECO:0000313" key="2">
    <source>
        <dbReference type="EMBL" id="MPC69662.1"/>
    </source>
</evidence>
<proteinExistence type="predicted"/>
<name>A0A5B7HEW9_PORTR</name>
<comment type="caution">
    <text evidence="2">The sequence shown here is derived from an EMBL/GenBank/DDBJ whole genome shotgun (WGS) entry which is preliminary data.</text>
</comment>
<sequence>MQHQYLGESGVAACYPQPNNSPPALSSQHTAKPPPLHTFLIQYILLFLYFLLSSVRLVSPSPKPQSLQFPLIQYNHHIYSLLLLSSPPPLPEPHPILPAIHSLIKPSSLFYNNLYQSPSLHSLLNHNLPFPPSFPSAPNATYTSRPAASFPSQQQGGVGRVQVVRSSWDY</sequence>
<keyword evidence="1" id="KW-1133">Transmembrane helix</keyword>
<keyword evidence="1" id="KW-0812">Transmembrane</keyword>
<feature type="transmembrane region" description="Helical" evidence="1">
    <location>
        <begin position="40"/>
        <end position="58"/>
    </location>
</feature>
<evidence type="ECO:0000313" key="3">
    <source>
        <dbReference type="Proteomes" id="UP000324222"/>
    </source>
</evidence>
<accession>A0A5B7HEW9</accession>
<dbReference type="Proteomes" id="UP000324222">
    <property type="component" value="Unassembled WGS sequence"/>
</dbReference>
<reference evidence="2 3" key="1">
    <citation type="submission" date="2019-05" db="EMBL/GenBank/DDBJ databases">
        <title>Another draft genome of Portunus trituberculatus and its Hox gene families provides insights of decapod evolution.</title>
        <authorList>
            <person name="Jeong J.-H."/>
            <person name="Song I."/>
            <person name="Kim S."/>
            <person name="Choi T."/>
            <person name="Kim D."/>
            <person name="Ryu S."/>
            <person name="Kim W."/>
        </authorList>
    </citation>
    <scope>NUCLEOTIDE SEQUENCE [LARGE SCALE GENOMIC DNA]</scope>
    <source>
        <tissue evidence="2">Muscle</tissue>
    </source>
</reference>
<protein>
    <submittedName>
        <fullName evidence="2">Uncharacterized protein</fullName>
    </submittedName>
</protein>